<keyword evidence="2" id="KW-1185">Reference proteome</keyword>
<dbReference type="KEGG" id="slf:JEQ17_15885"/>
<gene>
    <name evidence="1" type="ORF">JEQ17_15885</name>
</gene>
<protein>
    <submittedName>
        <fullName evidence="1">Uncharacterized protein</fullName>
    </submittedName>
</protein>
<dbReference type="Proteomes" id="UP000595636">
    <property type="component" value="Chromosome"/>
</dbReference>
<dbReference type="RefSeq" id="WP_200395867.1">
    <property type="nucleotide sequence ID" value="NZ_CP066831.1"/>
</dbReference>
<proteinExistence type="predicted"/>
<sequence>MPSSDAPRWLRPLGPEVRTLPAGEWWDAVRVPLVTGLGILEHLGPRTGAVIEDGYGGSGILYWLVPPGEAADWDLPPAQILGSGSHVAIPPRHRTYAPGLHWRVPPTRTRHWTDPAGLHAALRATLS</sequence>
<dbReference type="EMBL" id="CP066831">
    <property type="protein sequence ID" value="QQM40812.1"/>
    <property type="molecule type" value="Genomic_DNA"/>
</dbReference>
<dbReference type="AlphaFoldDB" id="A0A7T7I4X6"/>
<reference evidence="1 2" key="1">
    <citation type="submission" date="2020-12" db="EMBL/GenBank/DDBJ databases">
        <title>A novel species.</title>
        <authorList>
            <person name="Li K."/>
        </authorList>
    </citation>
    <scope>NUCLEOTIDE SEQUENCE [LARGE SCALE GENOMIC DNA]</scope>
    <source>
        <strain evidence="1 2">ZYC-3</strain>
    </source>
</reference>
<evidence type="ECO:0000313" key="1">
    <source>
        <dbReference type="EMBL" id="QQM40812.1"/>
    </source>
</evidence>
<evidence type="ECO:0000313" key="2">
    <source>
        <dbReference type="Proteomes" id="UP000595636"/>
    </source>
</evidence>
<organism evidence="1 2">
    <name type="scientific">Streptomyces liliifuscus</name>
    <dbReference type="NCBI Taxonomy" id="2797636"/>
    <lineage>
        <taxon>Bacteria</taxon>
        <taxon>Bacillati</taxon>
        <taxon>Actinomycetota</taxon>
        <taxon>Actinomycetes</taxon>
        <taxon>Kitasatosporales</taxon>
        <taxon>Streptomycetaceae</taxon>
        <taxon>Streptomyces</taxon>
    </lineage>
</organism>
<accession>A0A7T7I4X6</accession>
<name>A0A7T7I4X6_9ACTN</name>